<protein>
    <submittedName>
        <fullName evidence="1">Uncharacterized protein</fullName>
    </submittedName>
</protein>
<evidence type="ECO:0000313" key="2">
    <source>
        <dbReference type="Proteomes" id="UP001183410"/>
    </source>
</evidence>
<accession>A0ABU2K0P6</accession>
<dbReference type="Proteomes" id="UP001183410">
    <property type="component" value="Unassembled WGS sequence"/>
</dbReference>
<proteinExistence type="predicted"/>
<evidence type="ECO:0000313" key="1">
    <source>
        <dbReference type="EMBL" id="MDT0270553.1"/>
    </source>
</evidence>
<sequence>MSARQAWAEAWPEGVVTRYAAVAAPDGWRQRAAEEADAARLWTGLDGGVLSGRELADLVTRTREHLTREGWEPVPFEGIVGALMDVSGGDLALWSGAERLLELVLAARAAGAVRGVDLDAWERRTGRTWAQVEELLTLGAQFAREHGPQGGVR</sequence>
<comment type="caution">
    <text evidence="1">The sequence shown here is derived from an EMBL/GenBank/DDBJ whole genome shotgun (WGS) entry which is preliminary data.</text>
</comment>
<keyword evidence="2" id="KW-1185">Reference proteome</keyword>
<reference evidence="2" key="1">
    <citation type="submission" date="2023-07" db="EMBL/GenBank/DDBJ databases">
        <title>30 novel species of actinomycetes from the DSMZ collection.</title>
        <authorList>
            <person name="Nouioui I."/>
        </authorList>
    </citation>
    <scope>NUCLEOTIDE SEQUENCE [LARGE SCALE GENOMIC DNA]</scope>
    <source>
        <strain evidence="2">DSM 44915</strain>
    </source>
</reference>
<dbReference type="EMBL" id="JAVREO010000029">
    <property type="protein sequence ID" value="MDT0270553.1"/>
    <property type="molecule type" value="Genomic_DNA"/>
</dbReference>
<gene>
    <name evidence="1" type="ORF">RM844_30200</name>
</gene>
<dbReference type="RefSeq" id="WP_311670618.1">
    <property type="nucleotide sequence ID" value="NZ_JAVREO010000029.1"/>
</dbReference>
<name>A0ABU2K0P6_9ACTN</name>
<organism evidence="1 2">
    <name type="scientific">Streptomyces chisholmiae</name>
    <dbReference type="NCBI Taxonomy" id="3075540"/>
    <lineage>
        <taxon>Bacteria</taxon>
        <taxon>Bacillati</taxon>
        <taxon>Actinomycetota</taxon>
        <taxon>Actinomycetes</taxon>
        <taxon>Kitasatosporales</taxon>
        <taxon>Streptomycetaceae</taxon>
        <taxon>Streptomyces</taxon>
    </lineage>
</organism>